<keyword evidence="3" id="KW-0288">FMN</keyword>
<dbReference type="Proteomes" id="UP001419910">
    <property type="component" value="Unassembled WGS sequence"/>
</dbReference>
<dbReference type="Gene3D" id="3.20.20.70">
    <property type="entry name" value="Aldolase class I"/>
    <property type="match status" value="1"/>
</dbReference>
<gene>
    <name evidence="6" type="ORF">ABC974_23715</name>
</gene>
<dbReference type="GO" id="GO:0004497">
    <property type="term" value="F:monooxygenase activity"/>
    <property type="evidence" value="ECO:0007669"/>
    <property type="project" value="UniProtKB-KW"/>
</dbReference>
<sequence>MRLLDTEPFSGMRLPLVAAPMFLVTGPDIVIAACKAGIMAGAASASARTAEEYDEWLARITEELAHFETQTGRKPGPYAANLSAGAGKDGQRAALFERQLEICKRRRVPIVISVGGAPADLVKEVHGWGGVVFHDATSVRHAEKAAEAGVDGINLIAGGGGGHAGTINPFALVPQVRRFFGGVIVLGGAISTGSGILASQALGADLCYMGTRFIATQESMAPQAYKDMLVSAETSDILYTPAFTQGVPCNFMKSSIRANGFDPDRLSAEATPDNPRFAERKPWRDIWAAGHGVGLIQDVPTVAQLVDRLEEEYNVAIGSLGTRAKCFAKSLA</sequence>
<reference evidence="6 7" key="1">
    <citation type="submission" date="2024-05" db="EMBL/GenBank/DDBJ databases">
        <authorList>
            <person name="Liu Q."/>
            <person name="Xin Y.-H."/>
        </authorList>
    </citation>
    <scope>NUCLEOTIDE SEQUENCE [LARGE SCALE GENOMIC DNA]</scope>
    <source>
        <strain evidence="6 7">CGMCC 1.10181</strain>
    </source>
</reference>
<dbReference type="PANTHER" id="PTHR42747">
    <property type="entry name" value="NITRONATE MONOOXYGENASE-RELATED"/>
    <property type="match status" value="1"/>
</dbReference>
<dbReference type="InterPro" id="IPR013785">
    <property type="entry name" value="Aldolase_TIM"/>
</dbReference>
<evidence type="ECO:0000256" key="5">
    <source>
        <dbReference type="ARBA" id="ARBA00023033"/>
    </source>
</evidence>
<dbReference type="EMBL" id="JBDIME010000031">
    <property type="protein sequence ID" value="MEN2792656.1"/>
    <property type="molecule type" value="Genomic_DNA"/>
</dbReference>
<evidence type="ECO:0000313" key="6">
    <source>
        <dbReference type="EMBL" id="MEN2792656.1"/>
    </source>
</evidence>
<dbReference type="Pfam" id="PF03060">
    <property type="entry name" value="NMO"/>
    <property type="match status" value="1"/>
</dbReference>
<dbReference type="SUPFAM" id="SSF51412">
    <property type="entry name" value="Inosine monophosphate dehydrogenase (IMPDH)"/>
    <property type="match status" value="1"/>
</dbReference>
<dbReference type="EC" id="1.13.12.-" evidence="6"/>
<dbReference type="InterPro" id="IPR004136">
    <property type="entry name" value="NMO"/>
</dbReference>
<evidence type="ECO:0000256" key="4">
    <source>
        <dbReference type="ARBA" id="ARBA00023002"/>
    </source>
</evidence>
<accession>A0ABU9YA33</accession>
<name>A0ABU9YA33_9SPHN</name>
<protein>
    <submittedName>
        <fullName evidence="6">Nitronate monooxygenase</fullName>
        <ecNumber evidence="6">1.13.12.-</ecNumber>
    </submittedName>
</protein>
<evidence type="ECO:0000313" key="7">
    <source>
        <dbReference type="Proteomes" id="UP001419910"/>
    </source>
</evidence>
<dbReference type="RefSeq" id="WP_343892229.1">
    <property type="nucleotide sequence ID" value="NZ_BAAAEH010000055.1"/>
</dbReference>
<keyword evidence="5 6" id="KW-0503">Monooxygenase</keyword>
<keyword evidence="7" id="KW-1185">Reference proteome</keyword>
<keyword evidence="4 6" id="KW-0560">Oxidoreductase</keyword>
<keyword evidence="2" id="KW-0285">Flavoprotein</keyword>
<comment type="similarity">
    <text evidence="1">Belongs to the nitronate monooxygenase family. NMO class I subfamily.</text>
</comment>
<dbReference type="CDD" id="cd04730">
    <property type="entry name" value="NPD_like"/>
    <property type="match status" value="1"/>
</dbReference>
<dbReference type="PANTHER" id="PTHR42747:SF4">
    <property type="entry name" value="BLR1330 PROTEIN"/>
    <property type="match status" value="1"/>
</dbReference>
<organism evidence="6 7">
    <name type="scientific">Sphingomonas oligophenolica</name>
    <dbReference type="NCBI Taxonomy" id="301154"/>
    <lineage>
        <taxon>Bacteria</taxon>
        <taxon>Pseudomonadati</taxon>
        <taxon>Pseudomonadota</taxon>
        <taxon>Alphaproteobacteria</taxon>
        <taxon>Sphingomonadales</taxon>
        <taxon>Sphingomonadaceae</taxon>
        <taxon>Sphingomonas</taxon>
    </lineage>
</organism>
<evidence type="ECO:0000256" key="1">
    <source>
        <dbReference type="ARBA" id="ARBA00009881"/>
    </source>
</evidence>
<evidence type="ECO:0000256" key="3">
    <source>
        <dbReference type="ARBA" id="ARBA00022643"/>
    </source>
</evidence>
<comment type="caution">
    <text evidence="6">The sequence shown here is derived from an EMBL/GenBank/DDBJ whole genome shotgun (WGS) entry which is preliminary data.</text>
</comment>
<proteinExistence type="inferred from homology"/>
<evidence type="ECO:0000256" key="2">
    <source>
        <dbReference type="ARBA" id="ARBA00022630"/>
    </source>
</evidence>